<gene>
    <name evidence="2" type="primary">ga10955</name>
    <name evidence="2" type="ORF">PR202_ga10955</name>
</gene>
<dbReference type="EMBL" id="BQKI01000005">
    <property type="protein sequence ID" value="GJM94317.1"/>
    <property type="molecule type" value="Genomic_DNA"/>
</dbReference>
<dbReference type="PANTHER" id="PTHR33065">
    <property type="entry name" value="OS07G0486400 PROTEIN"/>
    <property type="match status" value="1"/>
</dbReference>
<evidence type="ECO:0000313" key="3">
    <source>
        <dbReference type="Proteomes" id="UP001054889"/>
    </source>
</evidence>
<name>A0AAV5C823_ELECO</name>
<dbReference type="InterPro" id="IPR046533">
    <property type="entry name" value="DUF6598"/>
</dbReference>
<feature type="domain" description="DUF6598" evidence="1">
    <location>
        <begin position="2"/>
        <end position="166"/>
    </location>
</feature>
<reference evidence="2" key="2">
    <citation type="submission" date="2021-12" db="EMBL/GenBank/DDBJ databases">
        <title>Resequencing data analysis of finger millet.</title>
        <authorList>
            <person name="Hatakeyama M."/>
            <person name="Aluri S."/>
            <person name="Balachadran M.T."/>
            <person name="Sivarajan S.R."/>
            <person name="Poveda L."/>
            <person name="Shimizu-Inatsugi R."/>
            <person name="Schlapbach R."/>
            <person name="Sreeman S.M."/>
            <person name="Shimizu K.K."/>
        </authorList>
    </citation>
    <scope>NUCLEOTIDE SEQUENCE</scope>
</reference>
<sequence length="173" mass="19174">MSDVYVEMDLKIKDHGGQDRELNKGVLNIKGIARRYLHECAAESKSLATRLSTVDVTYAVLPLAVEATIAMEVVQGDFYGEITAHTTTVHNRLLLYNTKVTGCCVSNDGFIPLIRPVMSVCVKEMLVIVAKTDDGKNEHTISFTPHLNSYDEDDITVGATQMHVKVTWSIVDF</sequence>
<evidence type="ECO:0000313" key="2">
    <source>
        <dbReference type="EMBL" id="GJM94317.1"/>
    </source>
</evidence>
<evidence type="ECO:0000259" key="1">
    <source>
        <dbReference type="Pfam" id="PF20241"/>
    </source>
</evidence>
<comment type="caution">
    <text evidence="2">The sequence shown here is derived from an EMBL/GenBank/DDBJ whole genome shotgun (WGS) entry which is preliminary data.</text>
</comment>
<organism evidence="2 3">
    <name type="scientific">Eleusine coracana subsp. coracana</name>
    <dbReference type="NCBI Taxonomy" id="191504"/>
    <lineage>
        <taxon>Eukaryota</taxon>
        <taxon>Viridiplantae</taxon>
        <taxon>Streptophyta</taxon>
        <taxon>Embryophyta</taxon>
        <taxon>Tracheophyta</taxon>
        <taxon>Spermatophyta</taxon>
        <taxon>Magnoliopsida</taxon>
        <taxon>Liliopsida</taxon>
        <taxon>Poales</taxon>
        <taxon>Poaceae</taxon>
        <taxon>PACMAD clade</taxon>
        <taxon>Chloridoideae</taxon>
        <taxon>Cynodonteae</taxon>
        <taxon>Eleusininae</taxon>
        <taxon>Eleusine</taxon>
    </lineage>
</organism>
<dbReference type="Pfam" id="PF20241">
    <property type="entry name" value="DUF6598"/>
    <property type="match status" value="1"/>
</dbReference>
<dbReference type="Proteomes" id="UP001054889">
    <property type="component" value="Unassembled WGS sequence"/>
</dbReference>
<proteinExistence type="predicted"/>
<accession>A0AAV5C823</accession>
<reference evidence="2" key="1">
    <citation type="journal article" date="2018" name="DNA Res.">
        <title>Multiple hybrid de novo genome assembly of finger millet, an orphan allotetraploid crop.</title>
        <authorList>
            <person name="Hatakeyama M."/>
            <person name="Aluri S."/>
            <person name="Balachadran M.T."/>
            <person name="Sivarajan S.R."/>
            <person name="Patrignani A."/>
            <person name="Gruter S."/>
            <person name="Poveda L."/>
            <person name="Shimizu-Inatsugi R."/>
            <person name="Baeten J."/>
            <person name="Francoijs K.J."/>
            <person name="Nataraja K.N."/>
            <person name="Reddy Y.A.N."/>
            <person name="Phadnis S."/>
            <person name="Ravikumar R.L."/>
            <person name="Schlapbach R."/>
            <person name="Sreeman S.M."/>
            <person name="Shimizu K.K."/>
        </authorList>
    </citation>
    <scope>NUCLEOTIDE SEQUENCE</scope>
</reference>
<protein>
    <recommendedName>
        <fullName evidence="1">DUF6598 domain-containing protein</fullName>
    </recommendedName>
</protein>
<keyword evidence="3" id="KW-1185">Reference proteome</keyword>
<dbReference type="AlphaFoldDB" id="A0AAV5C823"/>
<dbReference type="PANTHER" id="PTHR33065:SF93">
    <property type="entry name" value="DUF6598 DOMAIN-CONTAINING PROTEIN"/>
    <property type="match status" value="1"/>
</dbReference>